<dbReference type="GO" id="GO:0003779">
    <property type="term" value="F:actin binding"/>
    <property type="evidence" value="ECO:0007669"/>
    <property type="project" value="InterPro"/>
</dbReference>
<dbReference type="PROSITE" id="PS51329">
    <property type="entry name" value="C_CAP_COFACTOR_C"/>
    <property type="match status" value="1"/>
</dbReference>
<dbReference type="GO" id="GO:0019933">
    <property type="term" value="P:cAMP-mediated signaling"/>
    <property type="evidence" value="ECO:0007669"/>
    <property type="project" value="TreeGrafter"/>
</dbReference>
<feature type="region of interest" description="Disordered" evidence="2">
    <location>
        <begin position="227"/>
        <end position="283"/>
    </location>
</feature>
<comment type="similarity">
    <text evidence="1">Belongs to the CAP family.</text>
</comment>
<sequence>MQNTDSVMDRLEKLVSRLEQFECRVTASAVATDIHASTGAPVGSGSDIVTAYDEILSRQVEHVVDTAKAVSDAVLEVSEALKRAFVEERRIVYAMAHCKKPSDNEMQALLAPVAREIDAVQAKASGRRTKEEMHLKLAAEAMGALSWVCCPPGAGAGAPPRHVEEAQQGALFYGNKILMEHRRTGPEHVAWVKAVQELFDALKAYAKEFHKSGPSWNAGGVPLAELGEAPAPPAAPPAAKAPAGRAPAAGAPDAVPAKPPAAKAPAAGPPDAAPAKPPAAKAPVLELRDRRRWVVENHDGDGGLVVEAGDPKQSVYVYGCRGCTLQVRGKVNAITVDKCERTGVVFESAVASCEAVNCRAVQLQVTGHCGTFAVDKCDGLRLFLSRESTGADIVTAKSSEVIIVAPGATDEDDMVEQPVPEQFVSRLEGGRLVTAPASHSAA</sequence>
<dbReference type="GO" id="GO:0005737">
    <property type="term" value="C:cytoplasm"/>
    <property type="evidence" value="ECO:0007669"/>
    <property type="project" value="TreeGrafter"/>
</dbReference>
<dbReference type="AlphaFoldDB" id="A0A061RIX5"/>
<proteinExistence type="inferred from homology"/>
<feature type="compositionally biased region" description="Pro residues" evidence="2">
    <location>
        <begin position="267"/>
        <end position="277"/>
    </location>
</feature>
<evidence type="ECO:0000313" key="4">
    <source>
        <dbReference type="EMBL" id="JAC70466.1"/>
    </source>
</evidence>
<dbReference type="FunFam" id="1.25.40.330:FF:000001">
    <property type="entry name" value="Adenylyl cyclase-associated protein"/>
    <property type="match status" value="1"/>
</dbReference>
<dbReference type="InterPro" id="IPR036223">
    <property type="entry name" value="CAP_C_sf"/>
</dbReference>
<dbReference type="GO" id="GO:0007015">
    <property type="term" value="P:actin filament organization"/>
    <property type="evidence" value="ECO:0007669"/>
    <property type="project" value="TreeGrafter"/>
</dbReference>
<dbReference type="InterPro" id="IPR036222">
    <property type="entry name" value="CAP_N_sf"/>
</dbReference>
<reference evidence="4" key="1">
    <citation type="submission" date="2014-05" db="EMBL/GenBank/DDBJ databases">
        <title>The transcriptome of the halophilic microalga Tetraselmis sp. GSL018 isolated from the Great Salt Lake, Utah.</title>
        <authorList>
            <person name="Jinkerson R.E."/>
            <person name="D'Adamo S."/>
            <person name="Posewitz M.C."/>
        </authorList>
    </citation>
    <scope>NUCLEOTIDE SEQUENCE</scope>
    <source>
        <strain evidence="4">GSL018</strain>
    </source>
</reference>
<accession>A0A061RIX5</accession>
<protein>
    <submittedName>
        <fullName evidence="4">Adenylyl cyclase-associated protein</fullName>
    </submittedName>
</protein>
<evidence type="ECO:0000256" key="2">
    <source>
        <dbReference type="SAM" id="MobiDB-lite"/>
    </source>
</evidence>
<dbReference type="InterPro" id="IPR016098">
    <property type="entry name" value="CAP/MinC_C"/>
</dbReference>
<dbReference type="Pfam" id="PF08603">
    <property type="entry name" value="CAP_C"/>
    <property type="match status" value="1"/>
</dbReference>
<dbReference type="InterPro" id="IPR006599">
    <property type="entry name" value="CARP_motif"/>
</dbReference>
<dbReference type="PANTHER" id="PTHR10652:SF0">
    <property type="entry name" value="ADENYLYL CYCLASE-ASSOCIATED PROTEIN"/>
    <property type="match status" value="1"/>
</dbReference>
<organism evidence="4">
    <name type="scientific">Tetraselmis sp. GSL018</name>
    <dbReference type="NCBI Taxonomy" id="582737"/>
    <lineage>
        <taxon>Eukaryota</taxon>
        <taxon>Viridiplantae</taxon>
        <taxon>Chlorophyta</taxon>
        <taxon>core chlorophytes</taxon>
        <taxon>Chlorodendrophyceae</taxon>
        <taxon>Chlorodendrales</taxon>
        <taxon>Chlorodendraceae</taxon>
        <taxon>Tetraselmis</taxon>
    </lineage>
</organism>
<dbReference type="PROSITE" id="PS01088">
    <property type="entry name" value="CAP_1"/>
    <property type="match status" value="1"/>
</dbReference>
<dbReference type="InterPro" id="IPR001837">
    <property type="entry name" value="Adenylate_cyclase-assoc_CAP"/>
</dbReference>
<dbReference type="GO" id="GO:0008179">
    <property type="term" value="F:adenylate cyclase binding"/>
    <property type="evidence" value="ECO:0007669"/>
    <property type="project" value="TreeGrafter"/>
</dbReference>
<feature type="compositionally biased region" description="Low complexity" evidence="2">
    <location>
        <begin position="237"/>
        <end position="266"/>
    </location>
</feature>
<dbReference type="EMBL" id="GBEZ01015720">
    <property type="protein sequence ID" value="JAC70466.1"/>
    <property type="molecule type" value="Transcribed_RNA"/>
</dbReference>
<dbReference type="SUPFAM" id="SSF69340">
    <property type="entry name" value="C-terminal domain of adenylylcyclase associated protein"/>
    <property type="match status" value="1"/>
</dbReference>
<dbReference type="Gene3D" id="1.25.40.330">
    <property type="entry name" value="Adenylate cyclase-associated CAP, N-terminal domain"/>
    <property type="match status" value="1"/>
</dbReference>
<gene>
    <name evidence="4" type="primary">CAP1_2</name>
    <name evidence="4" type="ORF">TSPGSL018_4070</name>
</gene>
<dbReference type="InterPro" id="IPR053950">
    <property type="entry name" value="CAP_N"/>
</dbReference>
<dbReference type="InterPro" id="IPR018106">
    <property type="entry name" value="CAP_CS_N"/>
</dbReference>
<feature type="domain" description="C-CAP/cofactor C-like" evidence="3">
    <location>
        <begin position="277"/>
        <end position="419"/>
    </location>
</feature>
<dbReference type="SUPFAM" id="SSF101278">
    <property type="entry name" value="N-terminal domain of adenylylcyclase associated protein, CAP"/>
    <property type="match status" value="1"/>
</dbReference>
<dbReference type="SMART" id="SM00673">
    <property type="entry name" value="CARP"/>
    <property type="match status" value="2"/>
</dbReference>
<dbReference type="Pfam" id="PF21938">
    <property type="entry name" value="CAP_N"/>
    <property type="match status" value="1"/>
</dbReference>
<evidence type="ECO:0000256" key="1">
    <source>
        <dbReference type="ARBA" id="ARBA00007659"/>
    </source>
</evidence>
<dbReference type="InterPro" id="IPR017901">
    <property type="entry name" value="C-CAP_CF_C-like"/>
</dbReference>
<name>A0A061RIX5_9CHLO</name>
<dbReference type="Gene3D" id="2.160.20.70">
    <property type="match status" value="1"/>
</dbReference>
<dbReference type="InterPro" id="IPR013912">
    <property type="entry name" value="Adenylate_cyclase-assoc_CAP_C"/>
</dbReference>
<evidence type="ECO:0000259" key="3">
    <source>
        <dbReference type="PROSITE" id="PS51329"/>
    </source>
</evidence>
<dbReference type="PANTHER" id="PTHR10652">
    <property type="entry name" value="ADENYLYL CYCLASE-ASSOCIATED PROTEIN"/>
    <property type="match status" value="1"/>
</dbReference>